<dbReference type="Pfam" id="PF13469">
    <property type="entry name" value="Sulfotransfer_3"/>
    <property type="match status" value="1"/>
</dbReference>
<dbReference type="SUPFAM" id="SSF52540">
    <property type="entry name" value="P-loop containing nucleoside triphosphate hydrolases"/>
    <property type="match status" value="1"/>
</dbReference>
<name>A0A4R5VGH3_9RHOB</name>
<evidence type="ECO:0000313" key="1">
    <source>
        <dbReference type="EMBL" id="TDK50903.1"/>
    </source>
</evidence>
<proteinExistence type="predicted"/>
<keyword evidence="2" id="KW-1185">Reference proteome</keyword>
<gene>
    <name evidence="1" type="ORF">E1832_05000</name>
</gene>
<protein>
    <submittedName>
        <fullName evidence="1">Sulfotransferase</fullName>
    </submittedName>
</protein>
<dbReference type="OrthoDB" id="4169204at2"/>
<keyword evidence="1" id="KW-0808">Transferase</keyword>
<accession>A0A4R5VGH3</accession>
<dbReference type="Proteomes" id="UP000295301">
    <property type="component" value="Unassembled WGS sequence"/>
</dbReference>
<dbReference type="Gene3D" id="3.40.50.300">
    <property type="entry name" value="P-loop containing nucleotide triphosphate hydrolases"/>
    <property type="match status" value="1"/>
</dbReference>
<dbReference type="EMBL" id="SMUV01000052">
    <property type="protein sequence ID" value="TDK50903.1"/>
    <property type="molecule type" value="Genomic_DNA"/>
</dbReference>
<dbReference type="InterPro" id="IPR027417">
    <property type="entry name" value="P-loop_NTPase"/>
</dbReference>
<comment type="caution">
    <text evidence="1">The sequence shown here is derived from an EMBL/GenBank/DDBJ whole genome shotgun (WGS) entry which is preliminary data.</text>
</comment>
<reference evidence="1 2" key="1">
    <citation type="submission" date="2019-03" db="EMBL/GenBank/DDBJ databases">
        <title>Ruegeria lutea sp. nov., a novel strain, isolated from marine sediment, the Masan Bay, South Korea.</title>
        <authorList>
            <person name="Kim J."/>
            <person name="Kim D.-Y."/>
            <person name="Lee S.-S."/>
        </authorList>
    </citation>
    <scope>NUCLEOTIDE SEQUENCE [LARGE SCALE GENOMIC DNA]</scope>
    <source>
        <strain evidence="1 2">318-1</strain>
    </source>
</reference>
<organism evidence="1 2">
    <name type="scientific">Antarcticimicrobium luteum</name>
    <dbReference type="NCBI Taxonomy" id="2547397"/>
    <lineage>
        <taxon>Bacteria</taxon>
        <taxon>Pseudomonadati</taxon>
        <taxon>Pseudomonadota</taxon>
        <taxon>Alphaproteobacteria</taxon>
        <taxon>Rhodobacterales</taxon>
        <taxon>Paracoccaceae</taxon>
        <taxon>Antarcticimicrobium</taxon>
    </lineage>
</organism>
<dbReference type="AlphaFoldDB" id="A0A4R5VGH3"/>
<dbReference type="GO" id="GO:0016740">
    <property type="term" value="F:transferase activity"/>
    <property type="evidence" value="ECO:0007669"/>
    <property type="project" value="UniProtKB-KW"/>
</dbReference>
<evidence type="ECO:0000313" key="2">
    <source>
        <dbReference type="Proteomes" id="UP000295301"/>
    </source>
</evidence>
<sequence length="245" mass="28045">MGPPLYPTLYAPSEGYVFLVTYGRSGSTLTQRLLNSIPGYCIRGENGNLTYFLSKVSSYVRDNENYVWRREDILKPEAGRHSFLQDILGTAKDPWYGAENVDPDAMERALMDMFVNQVLRPGPGCRVCGFKEIRFHEDPAFFTAHLETLRRAFPNSRFLFQTRDHAAVANSSWWSKLPAAKIESILSRAETLFRSFSVSHPECCFTIQYEKFAAGISYVTEIFDFLGEVPDPERVQEILGHRLRH</sequence>
<dbReference type="RefSeq" id="WP_133358635.1">
    <property type="nucleotide sequence ID" value="NZ_SMUV01000052.1"/>
</dbReference>